<organism evidence="2 3">
    <name type="scientific">Ornithinimicrobium tianjinense</name>
    <dbReference type="NCBI Taxonomy" id="1195761"/>
    <lineage>
        <taxon>Bacteria</taxon>
        <taxon>Bacillati</taxon>
        <taxon>Actinomycetota</taxon>
        <taxon>Actinomycetes</taxon>
        <taxon>Micrococcales</taxon>
        <taxon>Ornithinimicrobiaceae</taxon>
        <taxon>Ornithinimicrobium</taxon>
    </lineage>
</organism>
<feature type="compositionally biased region" description="Acidic residues" evidence="1">
    <location>
        <begin position="14"/>
        <end position="24"/>
    </location>
</feature>
<reference evidence="2" key="1">
    <citation type="journal article" date="2014" name="Int. J. Syst. Evol. Microbiol.">
        <title>Complete genome sequence of Corynebacterium casei LMG S-19264T (=DSM 44701T), isolated from a smear-ripened cheese.</title>
        <authorList>
            <consortium name="US DOE Joint Genome Institute (JGI-PGF)"/>
            <person name="Walter F."/>
            <person name="Albersmeier A."/>
            <person name="Kalinowski J."/>
            <person name="Ruckert C."/>
        </authorList>
    </citation>
    <scope>NUCLEOTIDE SEQUENCE</scope>
    <source>
        <strain evidence="2">CGMCC 1.12160</strain>
    </source>
</reference>
<dbReference type="EMBL" id="BMEM01000001">
    <property type="protein sequence ID" value="GGF45897.1"/>
    <property type="molecule type" value="Genomic_DNA"/>
</dbReference>
<name>A0A917F4K6_9MICO</name>
<dbReference type="Pfam" id="PF12502">
    <property type="entry name" value="DUF3710"/>
    <property type="match status" value="1"/>
</dbReference>
<evidence type="ECO:0000256" key="1">
    <source>
        <dbReference type="SAM" id="MobiDB-lite"/>
    </source>
</evidence>
<keyword evidence="3" id="KW-1185">Reference proteome</keyword>
<evidence type="ECO:0000313" key="3">
    <source>
        <dbReference type="Proteomes" id="UP000605670"/>
    </source>
</evidence>
<evidence type="ECO:0000313" key="2">
    <source>
        <dbReference type="EMBL" id="GGF45897.1"/>
    </source>
</evidence>
<evidence type="ECO:0008006" key="4">
    <source>
        <dbReference type="Google" id="ProtNLM"/>
    </source>
</evidence>
<dbReference type="AlphaFoldDB" id="A0A917F4K6"/>
<feature type="compositionally biased region" description="Basic and acidic residues" evidence="1">
    <location>
        <begin position="231"/>
        <end position="241"/>
    </location>
</feature>
<comment type="caution">
    <text evidence="2">The sequence shown here is derived from an EMBL/GenBank/DDBJ whole genome shotgun (WGS) entry which is preliminary data.</text>
</comment>
<feature type="region of interest" description="Disordered" evidence="1">
    <location>
        <begin position="14"/>
        <end position="54"/>
    </location>
</feature>
<accession>A0A917F4K6</accession>
<gene>
    <name evidence="2" type="ORF">GCM10011366_12080</name>
</gene>
<sequence length="305" mass="32319">MGLFGRKKTAPVDDVDVLLEETEDASARPEPAPGEPGVDRDWDRPTDGPYDVSEWSDLEGRVDLGALRLPALAGMQMRLDIEQGSGRVVGATLGFGASQAQVQVFAAPRTMGLWDELRPEIARGLVDAGGAAEVVSGPLGKELRARMPGRAPDGRVAFQPARFLGIDGPRWFLRVVVNGPAATDDAQLAPILAYVRRIVVRRGDEPRPPREVLELSAPKGVLEAAAKQAQARREQAAREAVQEVARQAPSLTRTDATRLAGISPGAPGAPTGAGAPQVREAGRHRSAPEPAPTEAPKAPSNPEFT</sequence>
<dbReference type="InterPro" id="IPR022183">
    <property type="entry name" value="DUF3710"/>
</dbReference>
<feature type="compositionally biased region" description="Low complexity" evidence="1">
    <location>
        <begin position="264"/>
        <end position="276"/>
    </location>
</feature>
<feature type="region of interest" description="Disordered" evidence="1">
    <location>
        <begin position="227"/>
        <end position="305"/>
    </location>
</feature>
<proteinExistence type="predicted"/>
<reference evidence="2" key="2">
    <citation type="submission" date="2020-09" db="EMBL/GenBank/DDBJ databases">
        <authorList>
            <person name="Sun Q."/>
            <person name="Zhou Y."/>
        </authorList>
    </citation>
    <scope>NUCLEOTIDE SEQUENCE</scope>
    <source>
        <strain evidence="2">CGMCC 1.12160</strain>
    </source>
</reference>
<feature type="compositionally biased region" description="Basic and acidic residues" evidence="1">
    <location>
        <begin position="37"/>
        <end position="46"/>
    </location>
</feature>
<dbReference type="Proteomes" id="UP000605670">
    <property type="component" value="Unassembled WGS sequence"/>
</dbReference>
<protein>
    <recommendedName>
        <fullName evidence="4">DUF3710 domain-containing protein</fullName>
    </recommendedName>
</protein>
<dbReference type="RefSeq" id="WP_188428730.1">
    <property type="nucleotide sequence ID" value="NZ_BAABKH010000005.1"/>
</dbReference>